<protein>
    <recommendedName>
        <fullName evidence="1">Replication factor A C-terminal domain-containing protein</fullName>
    </recommendedName>
</protein>
<evidence type="ECO:0000313" key="3">
    <source>
        <dbReference type="Proteomes" id="UP000489600"/>
    </source>
</evidence>
<reference evidence="2" key="1">
    <citation type="submission" date="2019-07" db="EMBL/GenBank/DDBJ databases">
        <authorList>
            <person name="Dittberner H."/>
        </authorList>
    </citation>
    <scope>NUCLEOTIDE SEQUENCE [LARGE SCALE GENOMIC DNA]</scope>
</reference>
<evidence type="ECO:0000313" key="2">
    <source>
        <dbReference type="EMBL" id="VVA94564.1"/>
    </source>
</evidence>
<organism evidence="2 3">
    <name type="scientific">Arabis nemorensis</name>
    <dbReference type="NCBI Taxonomy" id="586526"/>
    <lineage>
        <taxon>Eukaryota</taxon>
        <taxon>Viridiplantae</taxon>
        <taxon>Streptophyta</taxon>
        <taxon>Embryophyta</taxon>
        <taxon>Tracheophyta</taxon>
        <taxon>Spermatophyta</taxon>
        <taxon>Magnoliopsida</taxon>
        <taxon>eudicotyledons</taxon>
        <taxon>Gunneridae</taxon>
        <taxon>Pentapetalae</taxon>
        <taxon>rosids</taxon>
        <taxon>malvids</taxon>
        <taxon>Brassicales</taxon>
        <taxon>Brassicaceae</taxon>
        <taxon>Arabideae</taxon>
        <taxon>Arabis</taxon>
    </lineage>
</organism>
<dbReference type="AlphaFoldDB" id="A0A565B0D9"/>
<comment type="caution">
    <text evidence="2">The sequence shown here is derived from an EMBL/GenBank/DDBJ whole genome shotgun (WGS) entry which is preliminary data.</text>
</comment>
<name>A0A565B0D9_9BRAS</name>
<dbReference type="OrthoDB" id="1081837at2759"/>
<dbReference type="Pfam" id="PF08646">
    <property type="entry name" value="Rep_fac-A_C"/>
    <property type="match status" value="1"/>
</dbReference>
<dbReference type="InterPro" id="IPR012340">
    <property type="entry name" value="NA-bd_OB-fold"/>
</dbReference>
<evidence type="ECO:0000259" key="1">
    <source>
        <dbReference type="Pfam" id="PF08646"/>
    </source>
</evidence>
<dbReference type="Proteomes" id="UP000489600">
    <property type="component" value="Unassembled WGS sequence"/>
</dbReference>
<dbReference type="Gene3D" id="2.40.50.140">
    <property type="entry name" value="Nucleic acid-binding proteins"/>
    <property type="match status" value="1"/>
</dbReference>
<sequence length="116" mass="13446">MTLKGIIKSKETGTCVKCSTIKSIDVAKNWYYVSCKCNNKVQEYGEDSNDLDAKYLYNCEICRYVEDVITKYYLVLRVSDESEAEAKFLFFNEVASKLLKKHSTKLTMEVLHFITQ</sequence>
<dbReference type="InterPro" id="IPR013955">
    <property type="entry name" value="Rep_factor-A_C"/>
</dbReference>
<gene>
    <name evidence="2" type="ORF">ANE_LOCUS5009</name>
</gene>
<accession>A0A565B0D9</accession>
<dbReference type="SUPFAM" id="SSF50249">
    <property type="entry name" value="Nucleic acid-binding proteins"/>
    <property type="match status" value="1"/>
</dbReference>
<proteinExistence type="predicted"/>
<dbReference type="EMBL" id="CABITT030000002">
    <property type="protein sequence ID" value="VVA94564.1"/>
    <property type="molecule type" value="Genomic_DNA"/>
</dbReference>
<keyword evidence="3" id="KW-1185">Reference proteome</keyword>
<feature type="domain" description="Replication factor A C-terminal" evidence="1">
    <location>
        <begin position="20"/>
        <end position="107"/>
    </location>
</feature>